<protein>
    <submittedName>
        <fullName evidence="1">Uncharacterized protein</fullName>
    </submittedName>
</protein>
<dbReference type="Proteomes" id="UP000499080">
    <property type="component" value="Unassembled WGS sequence"/>
</dbReference>
<proteinExistence type="predicted"/>
<reference evidence="1 2" key="1">
    <citation type="journal article" date="2019" name="Sci. Rep.">
        <title>Orb-weaving spider Araneus ventricosus genome elucidates the spidroin gene catalogue.</title>
        <authorList>
            <person name="Kono N."/>
            <person name="Nakamura H."/>
            <person name="Ohtoshi R."/>
            <person name="Moran D.A.P."/>
            <person name="Shinohara A."/>
            <person name="Yoshida Y."/>
            <person name="Fujiwara M."/>
            <person name="Mori M."/>
            <person name="Tomita M."/>
            <person name="Arakawa K."/>
        </authorList>
    </citation>
    <scope>NUCLEOTIDE SEQUENCE [LARGE SCALE GENOMIC DNA]</scope>
</reference>
<gene>
    <name evidence="1" type="ORF">AVEN_271559_1</name>
</gene>
<evidence type="ECO:0000313" key="1">
    <source>
        <dbReference type="EMBL" id="GBN20928.1"/>
    </source>
</evidence>
<sequence>MSKKSRAVVITLCQPWGVRMFVSHFILGWSFTIAPRHANATTPTPKLIVNVQNRSEWAWCGMEDWISNPSQYPSLHLDCCTIKALAVRMRRKREILGVRVLPRKWEKTGIGMIGSG</sequence>
<evidence type="ECO:0000313" key="2">
    <source>
        <dbReference type="Proteomes" id="UP000499080"/>
    </source>
</evidence>
<dbReference type="EMBL" id="BGPR01202206">
    <property type="protein sequence ID" value="GBN20928.1"/>
    <property type="molecule type" value="Genomic_DNA"/>
</dbReference>
<name>A0A4Y2M1K6_ARAVE</name>
<accession>A0A4Y2M1K6</accession>
<keyword evidence="2" id="KW-1185">Reference proteome</keyword>
<comment type="caution">
    <text evidence="1">The sequence shown here is derived from an EMBL/GenBank/DDBJ whole genome shotgun (WGS) entry which is preliminary data.</text>
</comment>
<organism evidence="1 2">
    <name type="scientific">Araneus ventricosus</name>
    <name type="common">Orbweaver spider</name>
    <name type="synonym">Epeira ventricosa</name>
    <dbReference type="NCBI Taxonomy" id="182803"/>
    <lineage>
        <taxon>Eukaryota</taxon>
        <taxon>Metazoa</taxon>
        <taxon>Ecdysozoa</taxon>
        <taxon>Arthropoda</taxon>
        <taxon>Chelicerata</taxon>
        <taxon>Arachnida</taxon>
        <taxon>Araneae</taxon>
        <taxon>Araneomorphae</taxon>
        <taxon>Entelegynae</taxon>
        <taxon>Araneoidea</taxon>
        <taxon>Araneidae</taxon>
        <taxon>Araneus</taxon>
    </lineage>
</organism>
<dbReference type="AlphaFoldDB" id="A0A4Y2M1K6"/>